<dbReference type="Proteomes" id="UP000203589">
    <property type="component" value="Chromosome"/>
</dbReference>
<reference evidence="2 3" key="1">
    <citation type="submission" date="2017-07" db="EMBL/GenBank/DDBJ databases">
        <title>Genome Sequence of Antarctobacter heliothermus Strain SMS3 Isolated from a culture of the Diatom Skeletonema marinoi.</title>
        <authorList>
            <person name="Topel M."/>
            <person name="Pinder M.I.M."/>
            <person name="Johansson O.N."/>
            <person name="Kourtchenko O."/>
            <person name="Godhe A."/>
            <person name="Clarke A.K."/>
        </authorList>
    </citation>
    <scope>NUCLEOTIDE SEQUENCE [LARGE SCALE GENOMIC DNA]</scope>
    <source>
        <strain evidence="2 3">SMS3</strain>
    </source>
</reference>
<dbReference type="RefSeq" id="WP_094033292.1">
    <property type="nucleotide sequence ID" value="NZ_CP022540.1"/>
</dbReference>
<feature type="signal peptide" evidence="1">
    <location>
        <begin position="1"/>
        <end position="19"/>
    </location>
</feature>
<sequence length="371" mass="40341">MTIGRLLLALCVAAGPAVSGEIQELGGFDAECTYKFTGQVAPGDTRKIAALNTYGSAGASLCLDSPGGSLPEGIKMFNEIWNSQMHTRVVAGDTCESACAIAWLGGGVQEGTLAIRFASRSIEPGGVLGFHAPRLDLPVGTTYPAEDVEKAFRIALKSAEDYFRIKQTTDDSVDALNDFLYARILETPGDSMFRIQSLAEALMANVEVTAVKAPETLRKANLIYLCENAFLVDRGVDVSLPDAAAHLQRLRDTAEAGERVGYINEKYWAVRMDHFRRNTNLCILRDSSLGHFLKSTKRYNADTTYPNGRPYFPTVEVSFAAVNIQTNAPSEKVWQALKELDGENGLGIRGVSLPHYAVFDGLTSLVDLPRH</sequence>
<keyword evidence="1" id="KW-0732">Signal</keyword>
<organism evidence="2 3">
    <name type="scientific">Antarctobacter heliothermus</name>
    <dbReference type="NCBI Taxonomy" id="74033"/>
    <lineage>
        <taxon>Bacteria</taxon>
        <taxon>Pseudomonadati</taxon>
        <taxon>Pseudomonadota</taxon>
        <taxon>Alphaproteobacteria</taxon>
        <taxon>Rhodobacterales</taxon>
        <taxon>Roseobacteraceae</taxon>
        <taxon>Antarctobacter</taxon>
    </lineage>
</organism>
<dbReference type="KEGG" id="aht:ANTHELSMS3_00246"/>
<feature type="chain" id="PRO_5012623548" description="Periplasmic protein" evidence="1">
    <location>
        <begin position="20"/>
        <end position="371"/>
    </location>
</feature>
<protein>
    <recommendedName>
        <fullName evidence="4">Periplasmic protein</fullName>
    </recommendedName>
</protein>
<evidence type="ECO:0008006" key="4">
    <source>
        <dbReference type="Google" id="ProtNLM"/>
    </source>
</evidence>
<dbReference type="EMBL" id="CP022540">
    <property type="protein sequence ID" value="ASP18971.1"/>
    <property type="molecule type" value="Genomic_DNA"/>
</dbReference>
<proteinExistence type="predicted"/>
<dbReference type="Gene3D" id="3.90.226.10">
    <property type="entry name" value="2-enoyl-CoA Hydratase, Chain A, domain 1"/>
    <property type="match status" value="1"/>
</dbReference>
<gene>
    <name evidence="2" type="ORF">ANTHELSMS3_00246</name>
</gene>
<dbReference type="AlphaFoldDB" id="A0A222DZ40"/>
<keyword evidence="3" id="KW-1185">Reference proteome</keyword>
<dbReference type="SUPFAM" id="SSF52096">
    <property type="entry name" value="ClpP/crotonase"/>
    <property type="match status" value="1"/>
</dbReference>
<accession>A0A222DZ40</accession>
<evidence type="ECO:0000313" key="3">
    <source>
        <dbReference type="Proteomes" id="UP000203589"/>
    </source>
</evidence>
<name>A0A222DZ40_9RHOB</name>
<evidence type="ECO:0000313" key="2">
    <source>
        <dbReference type="EMBL" id="ASP18971.1"/>
    </source>
</evidence>
<dbReference type="OrthoDB" id="7838311at2"/>
<dbReference type="InterPro" id="IPR029045">
    <property type="entry name" value="ClpP/crotonase-like_dom_sf"/>
</dbReference>
<evidence type="ECO:0000256" key="1">
    <source>
        <dbReference type="SAM" id="SignalP"/>
    </source>
</evidence>